<evidence type="ECO:0000256" key="4">
    <source>
        <dbReference type="ARBA" id="ARBA00022989"/>
    </source>
</evidence>
<dbReference type="EMBL" id="JAKILJ010000029">
    <property type="protein sequence ID" value="MCL1106174.1"/>
    <property type="molecule type" value="Genomic_DNA"/>
</dbReference>
<dbReference type="GO" id="GO:0022857">
    <property type="term" value="F:transmembrane transporter activity"/>
    <property type="evidence" value="ECO:0007669"/>
    <property type="project" value="TreeGrafter"/>
</dbReference>
<proteinExistence type="inferred from homology"/>
<evidence type="ECO:0000256" key="6">
    <source>
        <dbReference type="ARBA" id="ARBA00038076"/>
    </source>
</evidence>
<evidence type="ECO:0000256" key="1">
    <source>
        <dbReference type="ARBA" id="ARBA00004651"/>
    </source>
</evidence>
<sequence length="402" mass="44259">MLHIKPILSSLMRSKSAPILLLLQIILSVAIVSNASFIINERLSLMQRESGYAEEQILTFSMYNFDPAIDNIKQNQVDQQILRSLPNVIDASYSNMLPLSDSGWMDRYVDGPDADTAKGTPGFAFYLGNEHLLNVMGAKLIAGRNFTADEINTNLDDSGMMALVSQPLAKAFWGEESPLGKTMYQGAQAVTIIGVVDKLQGAWIDHENFEYSVIQNIDFGGSSSNKSYMVRALPEHIPALEETIRKALHAENPNRVLDHFQTLSEIKNLTYSNHRLMATVLSIMVILLLLITALGLTGMVMFNIQRRTKQIGTRRALGAKKRDIIQYFMVENYLICIVGGVIGGMLALVLGQQLMSLYSLPMVPVIYPLVSVIGLLVVTTLAVIVPAVRAADISPAMATRSV</sequence>
<dbReference type="GO" id="GO:0005886">
    <property type="term" value="C:plasma membrane"/>
    <property type="evidence" value="ECO:0007669"/>
    <property type="project" value="UniProtKB-SubCell"/>
</dbReference>
<feature type="transmembrane region" description="Helical" evidence="7">
    <location>
        <begin position="365"/>
        <end position="388"/>
    </location>
</feature>
<keyword evidence="4 7" id="KW-1133">Transmembrane helix</keyword>
<dbReference type="InterPro" id="IPR025857">
    <property type="entry name" value="MacB_PCD"/>
</dbReference>
<gene>
    <name evidence="10" type="ORF">L2749_13065</name>
</gene>
<keyword evidence="2" id="KW-1003">Cell membrane</keyword>
<keyword evidence="11" id="KW-1185">Reference proteome</keyword>
<feature type="domain" description="MacB-like periplasmic core" evidence="9">
    <location>
        <begin position="21"/>
        <end position="245"/>
    </location>
</feature>
<evidence type="ECO:0000256" key="7">
    <source>
        <dbReference type="SAM" id="Phobius"/>
    </source>
</evidence>
<dbReference type="InterPro" id="IPR050250">
    <property type="entry name" value="Macrolide_Exporter_MacB"/>
</dbReference>
<reference evidence="10" key="1">
    <citation type="submission" date="2022-01" db="EMBL/GenBank/DDBJ databases">
        <title>Whole genome-based taxonomy of the Shewanellaceae.</title>
        <authorList>
            <person name="Martin-Rodriguez A.J."/>
        </authorList>
    </citation>
    <scope>NUCLEOTIDE SEQUENCE</scope>
    <source>
        <strain evidence="10">DSM 23803</strain>
    </source>
</reference>
<dbReference type="Proteomes" id="UP001139408">
    <property type="component" value="Unassembled WGS sequence"/>
</dbReference>
<dbReference type="Pfam" id="PF02687">
    <property type="entry name" value="FtsX"/>
    <property type="match status" value="1"/>
</dbReference>
<comment type="caution">
    <text evidence="10">The sequence shown here is derived from an EMBL/GenBank/DDBJ whole genome shotgun (WGS) entry which is preliminary data.</text>
</comment>
<comment type="similarity">
    <text evidence="6">Belongs to the ABC-4 integral membrane protein family.</text>
</comment>
<evidence type="ECO:0000259" key="8">
    <source>
        <dbReference type="Pfam" id="PF02687"/>
    </source>
</evidence>
<dbReference type="AlphaFoldDB" id="A0A9X1Z6K1"/>
<dbReference type="InterPro" id="IPR003838">
    <property type="entry name" value="ABC3_permease_C"/>
</dbReference>
<dbReference type="PANTHER" id="PTHR30572">
    <property type="entry name" value="MEMBRANE COMPONENT OF TRANSPORTER-RELATED"/>
    <property type="match status" value="1"/>
</dbReference>
<dbReference type="RefSeq" id="WP_188927078.1">
    <property type="nucleotide sequence ID" value="NZ_BMQI01000075.1"/>
</dbReference>
<feature type="transmembrane region" description="Helical" evidence="7">
    <location>
        <begin position="276"/>
        <end position="304"/>
    </location>
</feature>
<feature type="transmembrane region" description="Helical" evidence="7">
    <location>
        <begin position="324"/>
        <end position="350"/>
    </location>
</feature>
<evidence type="ECO:0000256" key="2">
    <source>
        <dbReference type="ARBA" id="ARBA00022475"/>
    </source>
</evidence>
<comment type="subcellular location">
    <subcellularLocation>
        <location evidence="1">Cell membrane</location>
        <topology evidence="1">Multi-pass membrane protein</topology>
    </subcellularLocation>
</comment>
<keyword evidence="3 7" id="KW-0812">Transmembrane</keyword>
<protein>
    <submittedName>
        <fullName evidence="10">FtsX-like permease family protein</fullName>
    </submittedName>
</protein>
<dbReference type="Pfam" id="PF12704">
    <property type="entry name" value="MacB_PCD"/>
    <property type="match status" value="1"/>
</dbReference>
<name>A0A9X1Z6K1_9GAMM</name>
<evidence type="ECO:0000313" key="11">
    <source>
        <dbReference type="Proteomes" id="UP001139408"/>
    </source>
</evidence>
<accession>A0A9X1Z6K1</accession>
<keyword evidence="5 7" id="KW-0472">Membrane</keyword>
<evidence type="ECO:0000256" key="3">
    <source>
        <dbReference type="ARBA" id="ARBA00022692"/>
    </source>
</evidence>
<evidence type="ECO:0000313" key="10">
    <source>
        <dbReference type="EMBL" id="MCL1106174.1"/>
    </source>
</evidence>
<organism evidence="10 11">
    <name type="scientific">Shewanella algicola</name>
    <dbReference type="NCBI Taxonomy" id="640633"/>
    <lineage>
        <taxon>Bacteria</taxon>
        <taxon>Pseudomonadati</taxon>
        <taxon>Pseudomonadota</taxon>
        <taxon>Gammaproteobacteria</taxon>
        <taxon>Alteromonadales</taxon>
        <taxon>Shewanellaceae</taxon>
        <taxon>Shewanella</taxon>
    </lineage>
</organism>
<evidence type="ECO:0000256" key="5">
    <source>
        <dbReference type="ARBA" id="ARBA00023136"/>
    </source>
</evidence>
<evidence type="ECO:0000259" key="9">
    <source>
        <dbReference type="Pfam" id="PF12704"/>
    </source>
</evidence>
<dbReference type="PANTHER" id="PTHR30572:SF4">
    <property type="entry name" value="ABC TRANSPORTER PERMEASE YTRF"/>
    <property type="match status" value="1"/>
</dbReference>
<feature type="domain" description="ABC3 transporter permease C-terminal" evidence="8">
    <location>
        <begin position="283"/>
        <end position="395"/>
    </location>
</feature>